<keyword evidence="1" id="KW-0812">Transmembrane</keyword>
<comment type="caution">
    <text evidence="2">The sequence shown here is derived from an EMBL/GenBank/DDBJ whole genome shotgun (WGS) entry which is preliminary data.</text>
</comment>
<name>A0A427XU82_9TREE</name>
<feature type="transmembrane region" description="Helical" evidence="1">
    <location>
        <begin position="34"/>
        <end position="53"/>
    </location>
</feature>
<dbReference type="EMBL" id="RSCE01000005">
    <property type="protein sequence ID" value="RSH82424.1"/>
    <property type="molecule type" value="Genomic_DNA"/>
</dbReference>
<reference evidence="2 3" key="1">
    <citation type="submission" date="2018-11" db="EMBL/GenBank/DDBJ databases">
        <title>Genome sequence of Apiotrichum porosum DSM 27194.</title>
        <authorList>
            <person name="Aliyu H."/>
            <person name="Gorte O."/>
            <person name="Ochsenreither K."/>
        </authorList>
    </citation>
    <scope>NUCLEOTIDE SEQUENCE [LARGE SCALE GENOMIC DNA]</scope>
    <source>
        <strain evidence="2 3">DSM 27194</strain>
    </source>
</reference>
<dbReference type="RefSeq" id="XP_028476656.1">
    <property type="nucleotide sequence ID" value="XM_028622763.1"/>
</dbReference>
<dbReference type="GeneID" id="39591935"/>
<sequence length="65" mass="6892">MVTPFNQRVLLVAGITALSLLALNVAAWGSAAYWLAYASTVVSLCCLGYLSIVGDPDEMDDKKGQ</sequence>
<evidence type="ECO:0000313" key="2">
    <source>
        <dbReference type="EMBL" id="RSH82424.1"/>
    </source>
</evidence>
<feature type="transmembrane region" description="Helical" evidence="1">
    <location>
        <begin position="9"/>
        <end position="28"/>
    </location>
</feature>
<accession>A0A427XU82</accession>
<proteinExistence type="predicted"/>
<evidence type="ECO:0000256" key="1">
    <source>
        <dbReference type="SAM" id="Phobius"/>
    </source>
</evidence>
<keyword evidence="1" id="KW-0472">Membrane</keyword>
<keyword evidence="3" id="KW-1185">Reference proteome</keyword>
<evidence type="ECO:0000313" key="3">
    <source>
        <dbReference type="Proteomes" id="UP000279236"/>
    </source>
</evidence>
<organism evidence="2 3">
    <name type="scientific">Apiotrichum porosum</name>
    <dbReference type="NCBI Taxonomy" id="105984"/>
    <lineage>
        <taxon>Eukaryota</taxon>
        <taxon>Fungi</taxon>
        <taxon>Dikarya</taxon>
        <taxon>Basidiomycota</taxon>
        <taxon>Agaricomycotina</taxon>
        <taxon>Tremellomycetes</taxon>
        <taxon>Trichosporonales</taxon>
        <taxon>Trichosporonaceae</taxon>
        <taxon>Apiotrichum</taxon>
    </lineage>
</organism>
<gene>
    <name evidence="2" type="ORF">EHS24_007392</name>
</gene>
<dbReference type="AlphaFoldDB" id="A0A427XU82"/>
<protein>
    <submittedName>
        <fullName evidence="2">Uncharacterized protein</fullName>
    </submittedName>
</protein>
<keyword evidence="1" id="KW-1133">Transmembrane helix</keyword>
<dbReference type="Proteomes" id="UP000279236">
    <property type="component" value="Unassembled WGS sequence"/>
</dbReference>